<feature type="region of interest" description="Disordered" evidence="1">
    <location>
        <begin position="74"/>
        <end position="103"/>
    </location>
</feature>
<evidence type="ECO:0000313" key="3">
    <source>
        <dbReference type="Proteomes" id="UP000050514"/>
    </source>
</evidence>
<evidence type="ECO:0000313" key="2">
    <source>
        <dbReference type="EMBL" id="KPL74564.1"/>
    </source>
</evidence>
<dbReference type="AlphaFoldDB" id="A0A0P6X3Z5"/>
<proteinExistence type="predicted"/>
<dbReference type="RefSeq" id="WP_061918888.1">
    <property type="nucleotide sequence ID" value="NZ_DF967971.1"/>
</dbReference>
<accession>A0A0P6X3Z5</accession>
<sequence>MTDKPKIQFLSIVRTPNGPGLVQGRLVEKDGLPGRILVSHDPHDPQLPEEMRALSHGGIWVLWAYEPEQIEVVTAGRPPRPAGQQGAGRKPAPNHKNRKEQNK</sequence>
<reference evidence="2 3" key="1">
    <citation type="submission" date="2015-07" db="EMBL/GenBank/DDBJ databases">
        <title>Draft genome of Bellilinea caldifistulae DSM 17877.</title>
        <authorList>
            <person name="Hemp J."/>
            <person name="Ward L.M."/>
            <person name="Pace L.A."/>
            <person name="Fischer W.W."/>
        </authorList>
    </citation>
    <scope>NUCLEOTIDE SEQUENCE [LARGE SCALE GENOMIC DNA]</scope>
    <source>
        <strain evidence="2 3">GOMI-1</strain>
    </source>
</reference>
<organism evidence="2 3">
    <name type="scientific">Bellilinea caldifistulae</name>
    <dbReference type="NCBI Taxonomy" id="360411"/>
    <lineage>
        <taxon>Bacteria</taxon>
        <taxon>Bacillati</taxon>
        <taxon>Chloroflexota</taxon>
        <taxon>Anaerolineae</taxon>
        <taxon>Anaerolineales</taxon>
        <taxon>Anaerolineaceae</taxon>
        <taxon>Bellilinea</taxon>
    </lineage>
</organism>
<evidence type="ECO:0000256" key="1">
    <source>
        <dbReference type="SAM" id="MobiDB-lite"/>
    </source>
</evidence>
<feature type="compositionally biased region" description="Basic residues" evidence="1">
    <location>
        <begin position="92"/>
        <end position="103"/>
    </location>
</feature>
<dbReference type="EMBL" id="LGHJ01000017">
    <property type="protein sequence ID" value="KPL74564.1"/>
    <property type="molecule type" value="Genomic_DNA"/>
</dbReference>
<gene>
    <name evidence="2" type="ORF">AC812_12270</name>
</gene>
<comment type="caution">
    <text evidence="2">The sequence shown here is derived from an EMBL/GenBank/DDBJ whole genome shotgun (WGS) entry which is preliminary data.</text>
</comment>
<dbReference type="STRING" id="360411.AC812_12270"/>
<protein>
    <submittedName>
        <fullName evidence="2">Uncharacterized protein</fullName>
    </submittedName>
</protein>
<keyword evidence="3" id="KW-1185">Reference proteome</keyword>
<dbReference type="Proteomes" id="UP000050514">
    <property type="component" value="Unassembled WGS sequence"/>
</dbReference>
<name>A0A0P6X3Z5_9CHLR</name>